<reference evidence="2 3" key="1">
    <citation type="submission" date="2018-10" db="EMBL/GenBank/DDBJ databases">
        <authorList>
            <person name="Li J."/>
        </authorList>
    </citation>
    <scope>NUCLEOTIDE SEQUENCE [LARGE SCALE GENOMIC DNA]</scope>
    <source>
        <strain evidence="2 3">JCM 11654</strain>
    </source>
</reference>
<dbReference type="Proteomes" id="UP000269438">
    <property type="component" value="Unassembled WGS sequence"/>
</dbReference>
<dbReference type="InterPro" id="IPR032710">
    <property type="entry name" value="NTF2-like_dom_sf"/>
</dbReference>
<dbReference type="AlphaFoldDB" id="A0A3L7AT54"/>
<organism evidence="2 3">
    <name type="scientific">Mycetocola lacteus</name>
    <dbReference type="NCBI Taxonomy" id="76637"/>
    <lineage>
        <taxon>Bacteria</taxon>
        <taxon>Bacillati</taxon>
        <taxon>Actinomycetota</taxon>
        <taxon>Actinomycetes</taxon>
        <taxon>Micrococcales</taxon>
        <taxon>Microbacteriaceae</taxon>
        <taxon>Mycetocola</taxon>
    </lineage>
</organism>
<name>A0A3L7AT54_9MICO</name>
<dbReference type="SUPFAM" id="SSF54427">
    <property type="entry name" value="NTF2-like"/>
    <property type="match status" value="1"/>
</dbReference>
<dbReference type="InterPro" id="IPR037401">
    <property type="entry name" value="SnoaL-like"/>
</dbReference>
<feature type="domain" description="SnoaL-like" evidence="1">
    <location>
        <begin position="13"/>
        <end position="111"/>
    </location>
</feature>
<protein>
    <submittedName>
        <fullName evidence="2">Nuclear transport factor 2 family protein</fullName>
    </submittedName>
</protein>
<sequence>MKTISLAEAPQVVRDHLAAINNFDLDSIVAVFADDAFVNDNSREIRGRDAVRTFFAREFVGDSVTIEPVEVIEHYGDIIIRGRYDGTFDRSQLPEVLIMSNYLTIRENRIVAEYIIFNQPSPHNETAA</sequence>
<keyword evidence="3" id="KW-1185">Reference proteome</keyword>
<dbReference type="EMBL" id="RCUY01000005">
    <property type="protein sequence ID" value="RLP82731.1"/>
    <property type="molecule type" value="Genomic_DNA"/>
</dbReference>
<accession>A0A3L7AT54</accession>
<evidence type="ECO:0000313" key="3">
    <source>
        <dbReference type="Proteomes" id="UP000269438"/>
    </source>
</evidence>
<gene>
    <name evidence="2" type="ORF">D9V34_05600</name>
</gene>
<dbReference type="Pfam" id="PF12680">
    <property type="entry name" value="SnoaL_2"/>
    <property type="match status" value="1"/>
</dbReference>
<dbReference type="RefSeq" id="WP_121687901.1">
    <property type="nucleotide sequence ID" value="NZ_RCUY01000005.1"/>
</dbReference>
<evidence type="ECO:0000259" key="1">
    <source>
        <dbReference type="Pfam" id="PF12680"/>
    </source>
</evidence>
<dbReference type="Gene3D" id="3.10.450.50">
    <property type="match status" value="1"/>
</dbReference>
<dbReference type="OrthoDB" id="9799296at2"/>
<evidence type="ECO:0000313" key="2">
    <source>
        <dbReference type="EMBL" id="RLP82731.1"/>
    </source>
</evidence>
<proteinExistence type="predicted"/>
<comment type="caution">
    <text evidence="2">The sequence shown here is derived from an EMBL/GenBank/DDBJ whole genome shotgun (WGS) entry which is preliminary data.</text>
</comment>